<sequence length="792" mass="86621">MRYKARKHPDSQAEMLSTILRLASARKLYSGLMASILLSALLALFLPSAGARRTAENATFAFMGAAALSVATEQKTGELRALATRSKALADDLGRKLADRDLASQQQEISLQGREAHLKALETTYKQRCDNAATQRIQREVEAQKRRIETDARNKIREAESKLKTANRQTDAAELKLKKATASHEKALADAKVFYQSQSDKAILEKQIELDNARGEANAACADAQKARADAQHVRAEFGEYQQHLEVVKADLQRRVLLAADAAGQAVASEYEKENSRVDVKVLSLAESLRRESLERSALKEENSRLQAPKHCPIDSAQGRRANHIQSFIHGLKDGNGNNHGYRMHWMNIAESGANDIYSYQPCTAFTGTAEDMAKHIHQLRIAMRCDGLPKVRHNNKTGFIEFVIPQGHVEPVSEKDICRLLKSADVFARNSASWQRSRITGGSESGKSPTSELLAYSIAGQLNADLYFHNPVTNSLKAHMTLPQVSSGDEECLAALIQLGADLEAMSNGTKSRPDRFQFHVFDEVDTLIIGSIEAINAIELIIKRGSHYGIGIALLGQSDAVTVFTGMTHSDMNNLVQIAIGENARTFIDKMQGVSADDKKKMEDKRLLISDYCNAKNKALGLIASGRSQDAEAVRYCAVKVPNQPVIFYELPPFGSLNPAPKKADLRPCASTAKAPKTARPGGSAKNAAEISESSIDKDSRKLAANVAKGAQGVRQIAPDVRWFGRSGESAPVLRQLDLKAVGANCPHCGESSKAAKAWRVRKSDSSLEMTCKTEDCASKGKFRVYLISD</sequence>
<evidence type="ECO:0000256" key="1">
    <source>
        <dbReference type="SAM" id="Coils"/>
    </source>
</evidence>
<evidence type="ECO:0000256" key="2">
    <source>
        <dbReference type="SAM" id="MobiDB-lite"/>
    </source>
</evidence>
<evidence type="ECO:0000313" key="4">
    <source>
        <dbReference type="Proteomes" id="UP000249354"/>
    </source>
</evidence>
<accession>A0A2W4TQL5</accession>
<protein>
    <submittedName>
        <fullName evidence="3">Uncharacterized protein</fullName>
    </submittedName>
</protein>
<reference evidence="3 4" key="2">
    <citation type="submission" date="2018-06" db="EMBL/GenBank/DDBJ databases">
        <title>Metagenomic assembly of (sub)arctic Cyanobacteria and their associated microbiome from non-axenic cultures.</title>
        <authorList>
            <person name="Baurain D."/>
        </authorList>
    </citation>
    <scope>NUCLEOTIDE SEQUENCE [LARGE SCALE GENOMIC DNA]</scope>
    <source>
        <strain evidence="3">ULC129bin1</strain>
    </source>
</reference>
<keyword evidence="1" id="KW-0175">Coiled coil</keyword>
<comment type="caution">
    <text evidence="3">The sequence shown here is derived from an EMBL/GenBank/DDBJ whole genome shotgun (WGS) entry which is preliminary data.</text>
</comment>
<dbReference type="EMBL" id="QBMC01000194">
    <property type="protein sequence ID" value="PZO11252.1"/>
    <property type="molecule type" value="Genomic_DNA"/>
</dbReference>
<feature type="region of interest" description="Disordered" evidence="2">
    <location>
        <begin position="673"/>
        <end position="696"/>
    </location>
</feature>
<dbReference type="AlphaFoldDB" id="A0A2W4TQL5"/>
<reference evidence="4" key="1">
    <citation type="submission" date="2018-04" db="EMBL/GenBank/DDBJ databases">
        <authorList>
            <person name="Cornet L."/>
        </authorList>
    </citation>
    <scope>NUCLEOTIDE SEQUENCE [LARGE SCALE GENOMIC DNA]</scope>
</reference>
<gene>
    <name evidence="3" type="ORF">DCF25_19720</name>
</gene>
<proteinExistence type="predicted"/>
<organism evidence="3 4">
    <name type="scientific">Leptolyngbya foveolarum</name>
    <dbReference type="NCBI Taxonomy" id="47253"/>
    <lineage>
        <taxon>Bacteria</taxon>
        <taxon>Bacillati</taxon>
        <taxon>Cyanobacteriota</taxon>
        <taxon>Cyanophyceae</taxon>
        <taxon>Leptolyngbyales</taxon>
        <taxon>Leptolyngbyaceae</taxon>
        <taxon>Leptolyngbya group</taxon>
        <taxon>Leptolyngbya</taxon>
    </lineage>
</organism>
<feature type="coiled-coil region" evidence="1">
    <location>
        <begin position="149"/>
        <end position="183"/>
    </location>
</feature>
<dbReference type="Proteomes" id="UP000249354">
    <property type="component" value="Unassembled WGS sequence"/>
</dbReference>
<name>A0A2W4TQL5_9CYAN</name>
<evidence type="ECO:0000313" key="3">
    <source>
        <dbReference type="EMBL" id="PZO11252.1"/>
    </source>
</evidence>